<feature type="transmembrane region" description="Helical" evidence="18">
    <location>
        <begin position="280"/>
        <end position="302"/>
    </location>
</feature>
<feature type="transmembrane region" description="Helical" evidence="18">
    <location>
        <begin position="422"/>
        <end position="441"/>
    </location>
</feature>
<dbReference type="InterPro" id="IPR036929">
    <property type="entry name" value="DsbDN_sf"/>
</dbReference>
<dbReference type="InterPro" id="IPR035671">
    <property type="entry name" value="DsbD_gamma"/>
</dbReference>
<dbReference type="AlphaFoldDB" id="A0A2T0V6A7"/>
<keyword evidence="5 18" id="KW-0997">Cell inner membrane</keyword>
<evidence type="ECO:0000256" key="15">
    <source>
        <dbReference type="ARBA" id="ARBA00023284"/>
    </source>
</evidence>
<comment type="similarity">
    <text evidence="2 18">Belongs to the thioredoxin family. DsbD subfamily.</text>
</comment>
<keyword evidence="4 18" id="KW-1003">Cell membrane</keyword>
<gene>
    <name evidence="18" type="primary">dsbD</name>
    <name evidence="21" type="ORF">B0H98_102251</name>
</gene>
<evidence type="ECO:0000256" key="1">
    <source>
        <dbReference type="ARBA" id="ARBA00004429"/>
    </source>
</evidence>
<evidence type="ECO:0000256" key="2">
    <source>
        <dbReference type="ARBA" id="ARBA00007241"/>
    </source>
</evidence>
<evidence type="ECO:0000256" key="4">
    <source>
        <dbReference type="ARBA" id="ARBA00022475"/>
    </source>
</evidence>
<comment type="caution">
    <text evidence="21">The sequence shown here is derived from an EMBL/GenBank/DDBJ whole genome shotgun (WGS) entry which is preliminary data.</text>
</comment>
<feature type="disulfide bond" description="Redox-active" evidence="18">
    <location>
        <begin position="127"/>
        <end position="133"/>
    </location>
</feature>
<accession>A0A2T0V6A7</accession>
<comment type="catalytic activity">
    <reaction evidence="16 18">
        <text>[protein]-dithiol + NAD(+) = [protein]-disulfide + NADH + H(+)</text>
        <dbReference type="Rhea" id="RHEA:18749"/>
        <dbReference type="Rhea" id="RHEA-COMP:10593"/>
        <dbReference type="Rhea" id="RHEA-COMP:10594"/>
        <dbReference type="ChEBI" id="CHEBI:15378"/>
        <dbReference type="ChEBI" id="CHEBI:29950"/>
        <dbReference type="ChEBI" id="CHEBI:50058"/>
        <dbReference type="ChEBI" id="CHEBI:57540"/>
        <dbReference type="ChEBI" id="CHEBI:57945"/>
        <dbReference type="EC" id="1.8.1.8"/>
    </reaction>
</comment>
<dbReference type="GO" id="GO:0005886">
    <property type="term" value="C:plasma membrane"/>
    <property type="evidence" value="ECO:0007669"/>
    <property type="project" value="UniProtKB-SubCell"/>
</dbReference>
<keyword evidence="8 18" id="KW-0201">Cytochrome c-type biogenesis</keyword>
<dbReference type="PROSITE" id="PS51352">
    <property type="entry name" value="THIOREDOXIN_2"/>
    <property type="match status" value="1"/>
</dbReference>
<dbReference type="NCBIfam" id="NF001419">
    <property type="entry name" value="PRK00293.1"/>
    <property type="match status" value="1"/>
</dbReference>
<keyword evidence="10 18" id="KW-1133">Transmembrane helix</keyword>
<evidence type="ECO:0000256" key="12">
    <source>
        <dbReference type="ARBA" id="ARBA00023027"/>
    </source>
</evidence>
<evidence type="ECO:0000256" key="18">
    <source>
        <dbReference type="HAMAP-Rule" id="MF_00399"/>
    </source>
</evidence>
<dbReference type="InterPro" id="IPR003834">
    <property type="entry name" value="Cyt_c_assmbl_TM_dom"/>
</dbReference>
<keyword evidence="14 18" id="KW-1015">Disulfide bond</keyword>
<feature type="transmembrane region" description="Helical" evidence="18">
    <location>
        <begin position="323"/>
        <end position="351"/>
    </location>
</feature>
<dbReference type="Pfam" id="PF13899">
    <property type="entry name" value="Thioredoxin_7"/>
    <property type="match status" value="1"/>
</dbReference>
<evidence type="ECO:0000313" key="22">
    <source>
        <dbReference type="Proteomes" id="UP000237647"/>
    </source>
</evidence>
<dbReference type="SUPFAM" id="SSF52833">
    <property type="entry name" value="Thioredoxin-like"/>
    <property type="match status" value="1"/>
</dbReference>
<keyword evidence="9 18" id="KW-0249">Electron transport</keyword>
<evidence type="ECO:0000256" key="6">
    <source>
        <dbReference type="ARBA" id="ARBA00022692"/>
    </source>
</evidence>
<dbReference type="EMBL" id="PVTK01000002">
    <property type="protein sequence ID" value="PRY65722.1"/>
    <property type="molecule type" value="Genomic_DNA"/>
</dbReference>
<feature type="transmembrane region" description="Helical" evidence="18">
    <location>
        <begin position="357"/>
        <end position="386"/>
    </location>
</feature>
<keyword evidence="22" id="KW-1185">Reference proteome</keyword>
<evidence type="ECO:0000256" key="7">
    <source>
        <dbReference type="ARBA" id="ARBA00022729"/>
    </source>
</evidence>
<proteinExistence type="inferred from homology"/>
<feature type="domain" description="Thioredoxin" evidence="20">
    <location>
        <begin position="484"/>
        <end position="611"/>
    </location>
</feature>
<evidence type="ECO:0000256" key="3">
    <source>
        <dbReference type="ARBA" id="ARBA00022448"/>
    </source>
</evidence>
<dbReference type="PANTHER" id="PTHR32234:SF0">
    <property type="entry name" value="THIOL:DISULFIDE INTERCHANGE PROTEIN DSBD"/>
    <property type="match status" value="1"/>
</dbReference>
<dbReference type="InterPro" id="IPR028250">
    <property type="entry name" value="DsbDN"/>
</dbReference>
<dbReference type="InterPro" id="IPR013766">
    <property type="entry name" value="Thioredoxin_domain"/>
</dbReference>
<dbReference type="Gene3D" id="2.60.40.1250">
    <property type="entry name" value="Thiol:disulfide interchange protein DsbD, N-terminal domain"/>
    <property type="match status" value="1"/>
</dbReference>
<evidence type="ECO:0000256" key="13">
    <source>
        <dbReference type="ARBA" id="ARBA00023136"/>
    </source>
</evidence>
<feature type="disulfide bond" description="Redox-active" evidence="18">
    <location>
        <begin position="527"/>
        <end position="530"/>
    </location>
</feature>
<keyword evidence="7 18" id="KW-0732">Signal</keyword>
<feature type="transmembrane region" description="Helical" evidence="18">
    <location>
        <begin position="246"/>
        <end position="268"/>
    </location>
</feature>
<dbReference type="InterPro" id="IPR022910">
    <property type="entry name" value="Thiol_diS_interchange_DbsD"/>
</dbReference>
<evidence type="ECO:0000313" key="21">
    <source>
        <dbReference type="EMBL" id="PRY65722.1"/>
    </source>
</evidence>
<evidence type="ECO:0000256" key="9">
    <source>
        <dbReference type="ARBA" id="ARBA00022982"/>
    </source>
</evidence>
<feature type="disulfide bond" description="Redox-active" evidence="18">
    <location>
        <begin position="217"/>
        <end position="339"/>
    </location>
</feature>
<dbReference type="GO" id="GO:0009055">
    <property type="term" value="F:electron transfer activity"/>
    <property type="evidence" value="ECO:0007669"/>
    <property type="project" value="UniProtKB-UniRule"/>
</dbReference>
<dbReference type="SUPFAM" id="SSF74863">
    <property type="entry name" value="Thiol:disulfide interchange protein DsbD, N-terminal domain (DsbD-alpha)"/>
    <property type="match status" value="1"/>
</dbReference>
<evidence type="ECO:0000256" key="19">
    <source>
        <dbReference type="SAM" id="MobiDB-lite"/>
    </source>
</evidence>
<keyword evidence="15 18" id="KW-0676">Redox-active center</keyword>
<evidence type="ECO:0000259" key="20">
    <source>
        <dbReference type="PROSITE" id="PS51352"/>
    </source>
</evidence>
<dbReference type="Pfam" id="PF11412">
    <property type="entry name" value="DsbD_N"/>
    <property type="match status" value="1"/>
</dbReference>
<feature type="transmembrane region" description="Helical" evidence="18">
    <location>
        <begin position="453"/>
        <end position="470"/>
    </location>
</feature>
<dbReference type="EC" id="1.8.1.8" evidence="18"/>
<reference evidence="21 22" key="1">
    <citation type="submission" date="2018-03" db="EMBL/GenBank/DDBJ databases">
        <title>Genomic Encyclopedia of Type Strains, Phase III (KMG-III): the genomes of soil and plant-associated and newly described type strains.</title>
        <authorList>
            <person name="Whitman W."/>
        </authorList>
    </citation>
    <scope>NUCLEOTIDE SEQUENCE [LARGE SCALE GENOMIC DNA]</scope>
    <source>
        <strain evidence="21 22">CGMCC 1.12152</strain>
    </source>
</reference>
<comment type="catalytic activity">
    <reaction evidence="17 18">
        <text>[protein]-dithiol + NADP(+) = [protein]-disulfide + NADPH + H(+)</text>
        <dbReference type="Rhea" id="RHEA:18753"/>
        <dbReference type="Rhea" id="RHEA-COMP:10593"/>
        <dbReference type="Rhea" id="RHEA-COMP:10594"/>
        <dbReference type="ChEBI" id="CHEBI:15378"/>
        <dbReference type="ChEBI" id="CHEBI:29950"/>
        <dbReference type="ChEBI" id="CHEBI:50058"/>
        <dbReference type="ChEBI" id="CHEBI:57783"/>
        <dbReference type="ChEBI" id="CHEBI:58349"/>
        <dbReference type="EC" id="1.8.1.8"/>
    </reaction>
</comment>
<dbReference type="HAMAP" id="MF_00399">
    <property type="entry name" value="DbsD"/>
    <property type="match status" value="1"/>
</dbReference>
<feature type="region of interest" description="Disordered" evidence="19">
    <location>
        <begin position="159"/>
        <end position="181"/>
    </location>
</feature>
<dbReference type="RefSeq" id="WP_106374116.1">
    <property type="nucleotide sequence ID" value="NZ_PVTK01000002.1"/>
</dbReference>
<dbReference type="Gene3D" id="3.40.30.10">
    <property type="entry name" value="Glutaredoxin"/>
    <property type="match status" value="1"/>
</dbReference>
<dbReference type="Proteomes" id="UP000237647">
    <property type="component" value="Unassembled WGS sequence"/>
</dbReference>
<keyword evidence="3 18" id="KW-0813">Transport</keyword>
<evidence type="ECO:0000256" key="8">
    <source>
        <dbReference type="ARBA" id="ARBA00022748"/>
    </source>
</evidence>
<comment type="subcellular location">
    <subcellularLocation>
        <location evidence="1 18">Cell inner membrane</location>
        <topology evidence="1 18">Multi-pass membrane protein</topology>
    </subcellularLocation>
</comment>
<keyword evidence="6 18" id="KW-0812">Transmembrane</keyword>
<dbReference type="CDD" id="cd02953">
    <property type="entry name" value="DsbDgamma"/>
    <property type="match status" value="1"/>
</dbReference>
<evidence type="ECO:0000256" key="5">
    <source>
        <dbReference type="ARBA" id="ARBA00022519"/>
    </source>
</evidence>
<evidence type="ECO:0000256" key="11">
    <source>
        <dbReference type="ARBA" id="ARBA00023002"/>
    </source>
</evidence>
<dbReference type="Pfam" id="PF02683">
    <property type="entry name" value="DsbD_TM"/>
    <property type="match status" value="1"/>
</dbReference>
<evidence type="ECO:0000256" key="14">
    <source>
        <dbReference type="ARBA" id="ARBA00023157"/>
    </source>
</evidence>
<feature type="chain" id="PRO_5015794797" description="Thiol:disulfide interchange protein DsbD" evidence="18">
    <location>
        <begin position="22"/>
        <end position="615"/>
    </location>
</feature>
<protein>
    <recommendedName>
        <fullName evidence="18">Thiol:disulfide interchange protein DsbD</fullName>
        <ecNumber evidence="18">1.8.1.8</ecNumber>
    </recommendedName>
    <alternativeName>
        <fullName evidence="18">Protein-disulfide reductase</fullName>
        <shortName evidence="18">Disulfide reductase</shortName>
    </alternativeName>
</protein>
<dbReference type="GO" id="GO:0045454">
    <property type="term" value="P:cell redox homeostasis"/>
    <property type="evidence" value="ECO:0007669"/>
    <property type="project" value="TreeGrafter"/>
</dbReference>
<keyword evidence="12 18" id="KW-0520">NAD</keyword>
<evidence type="ECO:0000256" key="10">
    <source>
        <dbReference type="ARBA" id="ARBA00022989"/>
    </source>
</evidence>
<dbReference type="OrthoDB" id="9811036at2"/>
<evidence type="ECO:0000256" key="16">
    <source>
        <dbReference type="ARBA" id="ARBA00047388"/>
    </source>
</evidence>
<dbReference type="GO" id="GO:0047134">
    <property type="term" value="F:protein-disulfide reductase [NAD(P)H] activity"/>
    <property type="evidence" value="ECO:0007669"/>
    <property type="project" value="UniProtKB-UniRule"/>
</dbReference>
<sequence length="615" mass="65364" precursor="true">MLPLKRLGLLLLIWLPLVAQAQWFSSSGDDKFLPVMEAFVPSAWHDGETLYVGMQSADGYYLYRHQFDVESQTSEVTLGEPLLPEGTFTTDEFLGEVYTFRDLMVFEVPLESAYSGPIDIELTFQGCADAGLCYPPERVTLQASESEPPPQYAEWLNAQTGQPGQASEPEAAPDQDAALSTPQSADSRFSTLLSEASLPLALGLFFIAGIGLTFTPCVLPMIPILSSIIVGQNPTRPRAFALSTSYVLGMAITYAVVGVLMGLFGAGLNLQARLQSAPVLITFALLFSVFALAMFGAFELRFSPKLTSRIDAWQTRAQQSGPGGLFLAGALSVLVVSPCVTAPLAGALVFISSTGDALIGGAVLFALGLGMGLPLLLVGTLGVTLLPRTGAWMNGVKIAFGLLLLGVAIWMVERLVAGPVALLLWAGLAIGSALVMGALNVNYPLGWARARQTLGLMLLTWGIALVLGAAQGNHDPLRPLSVSSTSSTPAQTIEFTSVDSLATLETALAQAASAGQPAFVHFTAGWCISCKVMERDVYTDPRVMAALEGYTLIAADVSDTDAQSRELLDRFQLFGPPSLLFFDQGTEIRAARIQGEASASELADHLNALSEWQTS</sequence>
<evidence type="ECO:0000256" key="17">
    <source>
        <dbReference type="ARBA" id="ARBA00047804"/>
    </source>
</evidence>
<dbReference type="GO" id="GO:0017004">
    <property type="term" value="P:cytochrome complex assembly"/>
    <property type="evidence" value="ECO:0007669"/>
    <property type="project" value="UniProtKB-UniRule"/>
</dbReference>
<dbReference type="PANTHER" id="PTHR32234">
    <property type="entry name" value="THIOL:DISULFIDE INTERCHANGE PROTEIN DSBD"/>
    <property type="match status" value="1"/>
</dbReference>
<feature type="transmembrane region" description="Helical" evidence="18">
    <location>
        <begin position="200"/>
        <end position="225"/>
    </location>
</feature>
<feature type="signal peptide" evidence="18">
    <location>
        <begin position="1"/>
        <end position="21"/>
    </location>
</feature>
<keyword evidence="13 18" id="KW-0472">Membrane</keyword>
<keyword evidence="11 18" id="KW-0560">Oxidoreductase</keyword>
<organism evidence="21 22">
    <name type="scientific">Vreelandella songnenensis</name>
    <dbReference type="NCBI Taxonomy" id="1176243"/>
    <lineage>
        <taxon>Bacteria</taxon>
        <taxon>Pseudomonadati</taxon>
        <taxon>Pseudomonadota</taxon>
        <taxon>Gammaproteobacteria</taxon>
        <taxon>Oceanospirillales</taxon>
        <taxon>Halomonadaceae</taxon>
        <taxon>Vreelandella</taxon>
    </lineage>
</organism>
<dbReference type="InterPro" id="IPR036249">
    <property type="entry name" value="Thioredoxin-like_sf"/>
</dbReference>
<name>A0A2T0V6A7_9GAMM</name>
<comment type="function">
    <text evidence="18">Required to facilitate the formation of correct disulfide bonds in some periplasmic proteins and for the assembly of the periplasmic c-type cytochromes. Acts by transferring electrons from cytoplasmic thioredoxin to the periplasm. This transfer involves a cascade of disulfide bond formation and reduction steps.</text>
</comment>
<feature type="transmembrane region" description="Helical" evidence="18">
    <location>
        <begin position="398"/>
        <end position="416"/>
    </location>
</feature>